<accession>A0A9N9F0R5</accession>
<gene>
    <name evidence="2" type="ORF">FMOSSE_LOCUS4061</name>
</gene>
<comment type="caution">
    <text evidence="2">The sequence shown here is derived from an EMBL/GenBank/DDBJ whole genome shotgun (WGS) entry which is preliminary data.</text>
</comment>
<dbReference type="InterPro" id="IPR045478">
    <property type="entry name" value="Exportin-5_C"/>
</dbReference>
<proteinExistence type="predicted"/>
<protein>
    <submittedName>
        <fullName evidence="2">7183_t:CDS:1</fullName>
    </submittedName>
</protein>
<dbReference type="InterPro" id="IPR011989">
    <property type="entry name" value="ARM-like"/>
</dbReference>
<keyword evidence="3" id="KW-1185">Reference proteome</keyword>
<sequence length="277" mass="31205">MLSGLLPQLFKYIDEKLLAEWNALIIKGVHMSTLEETMSFEESSLDIYSDEFEEIFDEKILKDLTRAYLDVVEPIFGSVGKKGGGAETSEGGVAVENDELKEYVLDYMPIAEPLLTSLCHLMTYKDSISCVRVVQLCARILPNLIKREGLREFVGKGLLTSALHALNDGYHKEFHPVIVSLITDIYIELRPFSSVPFETFSNLSNMNYEKLQRKVVVKKFLEGITGVSKGEWFKIPTTKNQNTSSKKQLVGNYVKPKIGVLDVVDDPEQVGLVDLFE</sequence>
<evidence type="ECO:0000259" key="1">
    <source>
        <dbReference type="Pfam" id="PF19273"/>
    </source>
</evidence>
<dbReference type="EMBL" id="CAJVPP010000656">
    <property type="protein sequence ID" value="CAG8501486.1"/>
    <property type="molecule type" value="Genomic_DNA"/>
</dbReference>
<dbReference type="Pfam" id="PF19273">
    <property type="entry name" value="Exportin-5"/>
    <property type="match status" value="1"/>
</dbReference>
<dbReference type="Proteomes" id="UP000789375">
    <property type="component" value="Unassembled WGS sequence"/>
</dbReference>
<organism evidence="2 3">
    <name type="scientific">Funneliformis mosseae</name>
    <name type="common">Endomycorrhizal fungus</name>
    <name type="synonym">Glomus mosseae</name>
    <dbReference type="NCBI Taxonomy" id="27381"/>
    <lineage>
        <taxon>Eukaryota</taxon>
        <taxon>Fungi</taxon>
        <taxon>Fungi incertae sedis</taxon>
        <taxon>Mucoromycota</taxon>
        <taxon>Glomeromycotina</taxon>
        <taxon>Glomeromycetes</taxon>
        <taxon>Glomerales</taxon>
        <taxon>Glomeraceae</taxon>
        <taxon>Funneliformis</taxon>
    </lineage>
</organism>
<dbReference type="Gene3D" id="1.25.10.10">
    <property type="entry name" value="Leucine-rich Repeat Variant"/>
    <property type="match status" value="1"/>
</dbReference>
<evidence type="ECO:0000313" key="2">
    <source>
        <dbReference type="EMBL" id="CAG8501486.1"/>
    </source>
</evidence>
<reference evidence="2" key="1">
    <citation type="submission" date="2021-06" db="EMBL/GenBank/DDBJ databases">
        <authorList>
            <person name="Kallberg Y."/>
            <person name="Tangrot J."/>
            <person name="Rosling A."/>
        </authorList>
    </citation>
    <scope>NUCLEOTIDE SEQUENCE</scope>
    <source>
        <strain evidence="2">87-6 pot B 2015</strain>
    </source>
</reference>
<dbReference type="AlphaFoldDB" id="A0A9N9F0R5"/>
<name>A0A9N9F0R5_FUNMO</name>
<evidence type="ECO:0000313" key="3">
    <source>
        <dbReference type="Proteomes" id="UP000789375"/>
    </source>
</evidence>
<feature type="domain" description="Exportin-5 C-terminal" evidence="1">
    <location>
        <begin position="2"/>
        <end position="212"/>
    </location>
</feature>